<evidence type="ECO:0000256" key="2">
    <source>
        <dbReference type="SAM" id="MobiDB-lite"/>
    </source>
</evidence>
<feature type="region of interest" description="Disordered" evidence="2">
    <location>
        <begin position="1"/>
        <end position="21"/>
    </location>
</feature>
<feature type="repeat" description="ANK" evidence="1">
    <location>
        <begin position="115"/>
        <end position="147"/>
    </location>
</feature>
<dbReference type="SMART" id="SM00248">
    <property type="entry name" value="ANK"/>
    <property type="match status" value="2"/>
</dbReference>
<evidence type="ECO:0000313" key="5">
    <source>
        <dbReference type="Proteomes" id="UP000005408"/>
    </source>
</evidence>
<dbReference type="Pfam" id="PF12796">
    <property type="entry name" value="Ank_2"/>
    <property type="match status" value="1"/>
</dbReference>
<protein>
    <recommendedName>
        <fullName evidence="3">G-patch domain-containing protein</fullName>
    </recommendedName>
</protein>
<dbReference type="PROSITE" id="PS50088">
    <property type="entry name" value="ANK_REPEAT"/>
    <property type="match status" value="1"/>
</dbReference>
<evidence type="ECO:0000259" key="3">
    <source>
        <dbReference type="PROSITE" id="PS50174"/>
    </source>
</evidence>
<feature type="compositionally biased region" description="Basic and acidic residues" evidence="2">
    <location>
        <begin position="316"/>
        <end position="326"/>
    </location>
</feature>
<dbReference type="PANTHER" id="PTHR20923">
    <property type="entry name" value="BAT4 PROTEIN-RELATED"/>
    <property type="match status" value="1"/>
</dbReference>
<dbReference type="SMART" id="SM00443">
    <property type="entry name" value="G_patch"/>
    <property type="match status" value="1"/>
</dbReference>
<evidence type="ECO:0000313" key="4">
    <source>
        <dbReference type="EnsemblMetazoa" id="G1920.1:cds"/>
    </source>
</evidence>
<organism evidence="4 5">
    <name type="scientific">Magallana gigas</name>
    <name type="common">Pacific oyster</name>
    <name type="synonym">Crassostrea gigas</name>
    <dbReference type="NCBI Taxonomy" id="29159"/>
    <lineage>
        <taxon>Eukaryota</taxon>
        <taxon>Metazoa</taxon>
        <taxon>Spiralia</taxon>
        <taxon>Lophotrochozoa</taxon>
        <taxon>Mollusca</taxon>
        <taxon>Bivalvia</taxon>
        <taxon>Autobranchia</taxon>
        <taxon>Pteriomorphia</taxon>
        <taxon>Ostreida</taxon>
        <taxon>Ostreoidea</taxon>
        <taxon>Ostreidae</taxon>
        <taxon>Magallana</taxon>
    </lineage>
</organism>
<dbReference type="Proteomes" id="UP000005408">
    <property type="component" value="Unassembled WGS sequence"/>
</dbReference>
<dbReference type="SUPFAM" id="SSF48403">
    <property type="entry name" value="Ankyrin repeat"/>
    <property type="match status" value="1"/>
</dbReference>
<accession>A0A8W8JHX0</accession>
<keyword evidence="1" id="KW-0040">ANK repeat</keyword>
<dbReference type="PROSITE" id="PS50174">
    <property type="entry name" value="G_PATCH"/>
    <property type="match status" value="1"/>
</dbReference>
<dbReference type="PANTHER" id="PTHR20923:SF1">
    <property type="entry name" value="G PATCH DOMAIN AND ANKYRIN REPEAT-CONTAINING PROTEIN 1"/>
    <property type="match status" value="1"/>
</dbReference>
<sequence length="337" mass="38494">MRRLMKRPCQHMGSPMSPFLRPQEDNSNGWLSLCAISRHGKTESVNSNETRQTYKVPNFTCNVAGENHTTEGKISQSSGLLFSESDFLKAAQNGDIRVVKKCIKSGIEINCVDSYGWTALMCASHSGNEQVVSYLLKKGINRHILDRKRRDAVCIARKAGHTNLADFIYTFDGSRVKCGRQDKQQTETVEYFCDVCKKNVSQAEGENHETSTVHLFNRKLKPKPDSFLIPPGNRGYQLMLKSGWDGEKGLGSRGQGQRYPVKTVLKRDRQCLGGEMEKATRKQAKVTHFGPFDHNAIEKYRERKPRTSTLSKRDKRKQEKKSQVWERNLREEMNDLF</sequence>
<dbReference type="Gene3D" id="1.25.40.20">
    <property type="entry name" value="Ankyrin repeat-containing domain"/>
    <property type="match status" value="1"/>
</dbReference>
<dbReference type="GO" id="GO:0003676">
    <property type="term" value="F:nucleic acid binding"/>
    <property type="evidence" value="ECO:0007669"/>
    <property type="project" value="InterPro"/>
</dbReference>
<dbReference type="InterPro" id="IPR002110">
    <property type="entry name" value="Ankyrin_rpt"/>
</dbReference>
<dbReference type="AlphaFoldDB" id="A0A8W8JHX0"/>
<dbReference type="InterPro" id="IPR000467">
    <property type="entry name" value="G_patch_dom"/>
</dbReference>
<dbReference type="InterPro" id="IPR036770">
    <property type="entry name" value="Ankyrin_rpt-contain_sf"/>
</dbReference>
<feature type="region of interest" description="Disordered" evidence="2">
    <location>
        <begin position="299"/>
        <end position="326"/>
    </location>
</feature>
<proteinExistence type="predicted"/>
<name>A0A8W8JHX0_MAGGI</name>
<reference evidence="4" key="1">
    <citation type="submission" date="2022-08" db="UniProtKB">
        <authorList>
            <consortium name="EnsemblMetazoa"/>
        </authorList>
    </citation>
    <scope>IDENTIFICATION</scope>
    <source>
        <strain evidence="4">05x7-T-G4-1.051#20</strain>
    </source>
</reference>
<evidence type="ECO:0000256" key="1">
    <source>
        <dbReference type="PROSITE-ProRule" id="PRU00023"/>
    </source>
</evidence>
<dbReference type="InterPro" id="IPR039146">
    <property type="entry name" value="GPANK1"/>
</dbReference>
<dbReference type="EnsemblMetazoa" id="G1920.1">
    <property type="protein sequence ID" value="G1920.1:cds"/>
    <property type="gene ID" value="G1920"/>
</dbReference>
<feature type="domain" description="G-patch" evidence="3">
    <location>
        <begin position="231"/>
        <end position="277"/>
    </location>
</feature>
<dbReference type="PROSITE" id="PS50297">
    <property type="entry name" value="ANK_REP_REGION"/>
    <property type="match status" value="1"/>
</dbReference>
<keyword evidence="5" id="KW-1185">Reference proteome</keyword>
<dbReference type="Pfam" id="PF01585">
    <property type="entry name" value="G-patch"/>
    <property type="match status" value="1"/>
</dbReference>